<reference evidence="3 4" key="1">
    <citation type="submission" date="2019-02" db="EMBL/GenBank/DDBJ databases">
        <title>Deep-cultivation of Planctomycetes and their phenomic and genomic characterization uncovers novel biology.</title>
        <authorList>
            <person name="Wiegand S."/>
            <person name="Jogler M."/>
            <person name="Boedeker C."/>
            <person name="Pinto D."/>
            <person name="Vollmers J."/>
            <person name="Rivas-Marin E."/>
            <person name="Kohn T."/>
            <person name="Peeters S.H."/>
            <person name="Heuer A."/>
            <person name="Rast P."/>
            <person name="Oberbeckmann S."/>
            <person name="Bunk B."/>
            <person name="Jeske O."/>
            <person name="Meyerdierks A."/>
            <person name="Storesund J.E."/>
            <person name="Kallscheuer N."/>
            <person name="Luecker S."/>
            <person name="Lage O.M."/>
            <person name="Pohl T."/>
            <person name="Merkel B.J."/>
            <person name="Hornburger P."/>
            <person name="Mueller R.-W."/>
            <person name="Bruemmer F."/>
            <person name="Labrenz M."/>
            <person name="Spormann A.M."/>
            <person name="Op Den Camp H."/>
            <person name="Overmann J."/>
            <person name="Amann R."/>
            <person name="Jetten M.S.M."/>
            <person name="Mascher T."/>
            <person name="Medema M.H."/>
            <person name="Devos D.P."/>
            <person name="Kaster A.-K."/>
            <person name="Ovreas L."/>
            <person name="Rohde M."/>
            <person name="Galperin M.Y."/>
            <person name="Jogler C."/>
        </authorList>
    </citation>
    <scope>NUCLEOTIDE SEQUENCE [LARGE SCALE GENOMIC DNA]</scope>
    <source>
        <strain evidence="3 4">Pla52n</strain>
    </source>
</reference>
<feature type="transmembrane region" description="Helical" evidence="2">
    <location>
        <begin position="1102"/>
        <end position="1121"/>
    </location>
</feature>
<feature type="compositionally biased region" description="Low complexity" evidence="1">
    <location>
        <begin position="91"/>
        <end position="107"/>
    </location>
</feature>
<feature type="compositionally biased region" description="Polar residues" evidence="1">
    <location>
        <begin position="553"/>
        <end position="570"/>
    </location>
</feature>
<keyword evidence="4" id="KW-1185">Reference proteome</keyword>
<evidence type="ECO:0000313" key="3">
    <source>
        <dbReference type="EMBL" id="TWT94514.1"/>
    </source>
</evidence>
<dbReference type="Proteomes" id="UP000320176">
    <property type="component" value="Unassembled WGS sequence"/>
</dbReference>
<dbReference type="OrthoDB" id="218745at2"/>
<evidence type="ECO:0000256" key="1">
    <source>
        <dbReference type="SAM" id="MobiDB-lite"/>
    </source>
</evidence>
<comment type="caution">
    <text evidence="3">The sequence shown here is derived from an EMBL/GenBank/DDBJ whole genome shotgun (WGS) entry which is preliminary data.</text>
</comment>
<protein>
    <submittedName>
        <fullName evidence="3">Uncharacterized protein</fullName>
    </submittedName>
</protein>
<feature type="transmembrane region" description="Helical" evidence="2">
    <location>
        <begin position="20"/>
        <end position="44"/>
    </location>
</feature>
<dbReference type="RefSeq" id="WP_146522366.1">
    <property type="nucleotide sequence ID" value="NZ_CP151726.1"/>
</dbReference>
<feature type="transmembrane region" description="Helical" evidence="2">
    <location>
        <begin position="2332"/>
        <end position="2361"/>
    </location>
</feature>
<proteinExistence type="predicted"/>
<keyword evidence="2" id="KW-0812">Transmembrane</keyword>
<organism evidence="3 4">
    <name type="scientific">Stieleria varia</name>
    <dbReference type="NCBI Taxonomy" id="2528005"/>
    <lineage>
        <taxon>Bacteria</taxon>
        <taxon>Pseudomonadati</taxon>
        <taxon>Planctomycetota</taxon>
        <taxon>Planctomycetia</taxon>
        <taxon>Pirellulales</taxon>
        <taxon>Pirellulaceae</taxon>
        <taxon>Stieleria</taxon>
    </lineage>
</organism>
<keyword evidence="2" id="KW-0472">Membrane</keyword>
<name>A0A5C6A3N7_9BACT</name>
<feature type="region of interest" description="Disordered" evidence="1">
    <location>
        <begin position="2200"/>
        <end position="2234"/>
    </location>
</feature>
<feature type="region of interest" description="Disordered" evidence="1">
    <location>
        <begin position="58"/>
        <end position="120"/>
    </location>
</feature>
<accession>A0A5C6A3N7</accession>
<feature type="transmembrane region" description="Helical" evidence="2">
    <location>
        <begin position="1128"/>
        <end position="1147"/>
    </location>
</feature>
<dbReference type="EMBL" id="SJPN01000007">
    <property type="protein sequence ID" value="TWT94514.1"/>
    <property type="molecule type" value="Genomic_DNA"/>
</dbReference>
<feature type="compositionally biased region" description="Polar residues" evidence="1">
    <location>
        <begin position="2215"/>
        <end position="2228"/>
    </location>
</feature>
<sequence>MSRFIHLRQHAVSNTASRWIRVAAAPLLVIQLLAITLLVIPLLLGVTSASLYAQDTPASEAVTESSDESQVEPEPATQTEPSTEQEPEPEPTTQPELQPELQPEPTTAQTAKKETDKQPLRIGLPLRASDGRPLHAIAVYQSQLTEMIPRGYRPVQMEQLADALTRHPEEINGENAGFFRRAFYDVHVDGDTLVSENSILEIETNQSGVLRRSLGTANFAVSAIRGRSLLAQGSFADSLPRMESDSQGQLFAVVSGVDPDSDSPQTAITPITMSWTLQGRRSNRLVDFDLLIPRSPQTRVVLSTSADMELETDDGVLSEMSDAPSDADLSMPARLESQSSQSLRWYTLDAGGMQRIRLRSRHRQTDRKGDLVIVRRQSRRYSIAPSGVTWSHRMTLQVPFARTLPPIRVPFGVITGVRVNAIESEFNQQMQPDGSSTVLVRAPLDPQTSNTDFVTLNVDGMSTWQIEDGACPLPKIELSQSDILYSQAATEARVEIAAPLSVVAWELPVDWQQEELEAGNGQTNTTLFATGPPERSGALIKPSELTIDARDGSQPQDSIQESQPTAPTQSWSLLRLSARRQWSTEETLLKLSVGNAEKDRVTDASVRIRLSVGTQSLAPLRFEVQRGWTLTSIVLPHSGRVIENPVVNTASQSFVFWPEPGDIDDSQLTILAKGLRRMGDENRVVVPSTWFFRSADGRGEFVAAISPPTQLKWSSETSMADGLVPRESLSDAQLTLLQPFSPDTLFARNALGDTPPVILLRPAVSLDVKTRLWLDRKDTECIETLSIQTDSARLPDSITVVSGPIDQRPDYQWSLVAADGSEAINVPPGDTQVSEDQGQRIYTIPLRDQSLRSYLLVGTRRYAAPTTMNLPLPGVRGAATQEAEAVIGSSWLIDDLDDTILKVPPIADDALELVDVQGFDQDRNWSTDATRLRYDPINQPAIQLSRPSRDPRVCLVWDEDINISASSRGTDSIRATYRVSSVRPIEITCDEDMILVSASRNGQAIQTQRSEHGSILIEPERDTDIIRLSWNRSTVESGWLRACTIPNVQVTGIRFNQRFRMTAASDTFAPCSLMGSVEMLSGGRTSLEVAPGTTRMLLDRNLAIGFGWFTAAIVFSVCWTLTRIWRHGFFCVSTSILVLAVAAVLWWPWQTAVIGWLVLPAVSACLLQASVRFHRRDEHVDEDAATTRNSKTTVRKPATDFSVSSPMTGILLLASLHVGAICGGQSAWAQQTTPSPDSEKAPLTVLVPVDADVQQVGDKVYVPNATYQSLFSGREVQKPADPFFQSANYRVEISSLPDPNEPAEITIGVEYLIQLNRVSNRVRLPFVATAVRRVELLQSDKSQVAQCDVEPDGTMIVNLPPASSFRLRMTLIPQVTFDGAVGKIRLAIPSIATSRLEIQSDRLIEVLSLGETSGFAKRRSDLGRWETDLGPAKEIAIGFQSNRFGDPEILQSFDRLYRVHADSQLTTIECEIDPTLAYRTGDRLELIILDNPSAMVANSAWSLQQTSIVSPARYSMTFEKMVDNDVPLSLIWQIPSVINDPTSEVDRITMTIPEISAANSSMQVARAVVGLSGDIDIRVAEMERDPVSAMATQTFASRWKGFRSAVDRAFVAGARIPPLILMRAIQPSPAVRQRQHLHITSQDMQLTLEAELVDPSESVRRRSVELPPGITVQDVKINETPFKHVTTTQDGRTILPLGDRRIGGVTKISVRGTLPLPLGKNFQTPRMRLLPDAEGPSEYLVTRQSEVAVRVSQSPSRPLPTDAQTDELLRRGKIPVLRWEFSADSDASSLNISAVSDADETQHNTLQTATLSVSKRANRFRSDQVIAMRFDQGRWTVDTAVRFVGRTPDFVDLEIPSRWCNQLSVSPETRWMLRRSIDPSKQVLRIACDPKVLTNQSLIVHGELDNTDQTRISVPTIRVLGDGQRSVFVSVPDRLTNEPINWRRSAVTPKQIPEDWRQSLSDTNAQLAISDDTYVAETNSWAVDLLPLSQTTVDPIALSSDAVIYAHDDSVLVVHRWDIVPEREDSVRILLPANSQCQAAWAGDRCVEFFVADAEQTEADSNEVALGSGQQLITVPLTLSRLTQSVEILLRVPLGPTSLDDFLPTLVDIPSPPSWMVVYRHESTDQTGDSKRSGDAETNPVKAMMDKRSLVLAQSTLSAIERSLDSVAERRNDEVALWIRPWIARYISLAESAGHRCRFEKQESPASTEGEVVQPTESSTSSEGNAKGTSIEGDLDWETMDQRMAVFVQRFFPDVQRISPPHLASSRTAGFVVSGVWQTTDDVGPRLISQSRESENLRTLLSNALTLLMVSGAFLLLWPLRNRVDRMIVHPAFWLFLIGVAGMFVAPIPVAVGIMLVAVSLPTLHRFSRRHPI</sequence>
<evidence type="ECO:0000313" key="4">
    <source>
        <dbReference type="Proteomes" id="UP000320176"/>
    </source>
</evidence>
<feature type="transmembrane region" description="Helical" evidence="2">
    <location>
        <begin position="2300"/>
        <end position="2320"/>
    </location>
</feature>
<feature type="region of interest" description="Disordered" evidence="1">
    <location>
        <begin position="549"/>
        <end position="570"/>
    </location>
</feature>
<gene>
    <name evidence="3" type="ORF">Pla52n_53350</name>
</gene>
<keyword evidence="2" id="KW-1133">Transmembrane helix</keyword>
<feature type="compositionally biased region" description="Low complexity" evidence="1">
    <location>
        <begin position="72"/>
        <end position="82"/>
    </location>
</feature>
<evidence type="ECO:0000256" key="2">
    <source>
        <dbReference type="SAM" id="Phobius"/>
    </source>
</evidence>